<accession>A0A6C0JCD9</accession>
<organism evidence="3">
    <name type="scientific">viral metagenome</name>
    <dbReference type="NCBI Taxonomy" id="1070528"/>
    <lineage>
        <taxon>unclassified sequences</taxon>
        <taxon>metagenomes</taxon>
        <taxon>organismal metagenomes</taxon>
    </lineage>
</organism>
<keyword evidence="2" id="KW-1133">Transmembrane helix</keyword>
<keyword evidence="2" id="KW-0472">Membrane</keyword>
<evidence type="ECO:0000313" key="3">
    <source>
        <dbReference type="EMBL" id="QHU03043.1"/>
    </source>
</evidence>
<feature type="compositionally biased region" description="Polar residues" evidence="1">
    <location>
        <begin position="89"/>
        <end position="102"/>
    </location>
</feature>
<dbReference type="EMBL" id="MN740368">
    <property type="protein sequence ID" value="QHU03043.1"/>
    <property type="molecule type" value="Genomic_DNA"/>
</dbReference>
<evidence type="ECO:0000256" key="1">
    <source>
        <dbReference type="SAM" id="MobiDB-lite"/>
    </source>
</evidence>
<feature type="compositionally biased region" description="Basic residues" evidence="1">
    <location>
        <begin position="25"/>
        <end position="42"/>
    </location>
</feature>
<feature type="region of interest" description="Disordered" evidence="1">
    <location>
        <begin position="1"/>
        <end position="105"/>
    </location>
</feature>
<dbReference type="AlphaFoldDB" id="A0A6C0JCD9"/>
<feature type="compositionally biased region" description="Low complexity" evidence="1">
    <location>
        <begin position="7"/>
        <end position="17"/>
    </location>
</feature>
<keyword evidence="2" id="KW-0812">Transmembrane</keyword>
<reference evidence="3" key="1">
    <citation type="journal article" date="2020" name="Nature">
        <title>Giant virus diversity and host interactions through global metagenomics.</title>
        <authorList>
            <person name="Schulz F."/>
            <person name="Roux S."/>
            <person name="Paez-Espino D."/>
            <person name="Jungbluth S."/>
            <person name="Walsh D.A."/>
            <person name="Denef V.J."/>
            <person name="McMahon K.D."/>
            <person name="Konstantinidis K.T."/>
            <person name="Eloe-Fadrosh E.A."/>
            <person name="Kyrpides N.C."/>
            <person name="Woyke T."/>
        </authorList>
    </citation>
    <scope>NUCLEOTIDE SEQUENCE</scope>
    <source>
        <strain evidence="3">GVMAG-M-3300025890-48</strain>
    </source>
</reference>
<proteinExistence type="predicted"/>
<feature type="transmembrane region" description="Helical" evidence="2">
    <location>
        <begin position="167"/>
        <end position="185"/>
    </location>
</feature>
<protein>
    <submittedName>
        <fullName evidence="3">Uncharacterized protein</fullName>
    </submittedName>
</protein>
<sequence>MSAATVNFNNESNNENKNPIEQKKTSRNKTIKKRPSSLHKMQKQIGLESFDNDDDGPSPFNPPPKPESVGMMRRISRENSEENDDNDNTVQPHSENQRSDPSYTREAFNNLPSLASEEFYRKMVPYYDKTGGTTMLNKEETTDKLDYLIHLLEEQQDMRTGHVTEELILYSFLGVFIIFVLDSFARAGKYVR</sequence>
<evidence type="ECO:0000256" key="2">
    <source>
        <dbReference type="SAM" id="Phobius"/>
    </source>
</evidence>
<name>A0A6C0JCD9_9ZZZZ</name>